<evidence type="ECO:0000256" key="2">
    <source>
        <dbReference type="ARBA" id="ARBA00022723"/>
    </source>
</evidence>
<dbReference type="GO" id="GO:0046872">
    <property type="term" value="F:metal ion binding"/>
    <property type="evidence" value="ECO:0007669"/>
    <property type="project" value="UniProtKB-KW"/>
</dbReference>
<dbReference type="Pfam" id="PF00480">
    <property type="entry name" value="ROK"/>
    <property type="match status" value="1"/>
</dbReference>
<dbReference type="Proteomes" id="UP000552757">
    <property type="component" value="Unassembled WGS sequence"/>
</dbReference>
<dbReference type="CDD" id="cd24067">
    <property type="entry name" value="ASKHA_NBD_ROK_BsFRK-like"/>
    <property type="match status" value="1"/>
</dbReference>
<dbReference type="InterPro" id="IPR049874">
    <property type="entry name" value="ROK_cs"/>
</dbReference>
<dbReference type="InterPro" id="IPR051804">
    <property type="entry name" value="Carb_Metab_Reg_Kinase/Isom"/>
</dbReference>
<protein>
    <recommendedName>
        <fullName evidence="5">fructokinase</fullName>
        <ecNumber evidence="5">2.7.1.4</ecNumber>
    </recommendedName>
</protein>
<evidence type="ECO:0000256" key="5">
    <source>
        <dbReference type="ARBA" id="ARBA00038887"/>
    </source>
</evidence>
<evidence type="ECO:0000256" key="4">
    <source>
        <dbReference type="ARBA" id="ARBA00022842"/>
    </source>
</evidence>
<keyword evidence="7" id="KW-0418">Kinase</keyword>
<keyword evidence="3" id="KW-0862">Zinc</keyword>
<accession>A0A7W6DG46</accession>
<evidence type="ECO:0000256" key="6">
    <source>
        <dbReference type="ARBA" id="ARBA00048451"/>
    </source>
</evidence>
<evidence type="ECO:0000313" key="8">
    <source>
        <dbReference type="Proteomes" id="UP000552757"/>
    </source>
</evidence>
<comment type="caution">
    <text evidence="7">The sequence shown here is derived from an EMBL/GenBank/DDBJ whole genome shotgun (WGS) entry which is preliminary data.</text>
</comment>
<keyword evidence="7" id="KW-0808">Transferase</keyword>
<name>A0A7W6DG46_9SPHN</name>
<dbReference type="PANTHER" id="PTHR42742">
    <property type="entry name" value="TRANSCRIPTIONAL REPRESSOR MPRA"/>
    <property type="match status" value="1"/>
</dbReference>
<sequence length="303" mass="31358">MTKDEPLIAGIELGGTKCIATLARGTRIERQQRWPTGDPATLDLIAERLAQWRAETPFAAIGIASFGPLVLDRNAPGFGHMGNTPKPGWAGADVHGAFARRFDLPVGFDTDVNGAALAEGQWGAAAGCAVHAYATVGTGVGLGIVVNGAPIQGHMHPEAGHVRIRRQPGDAYPGACPAHGDCLEGLVSGPGLIERAPAPLEKVGDDDPLWSLVAADLAEWAATLILTLSPQRLVLGGGVMQARPILLPMIRRGVLANLAGYLADVDAAAMETLLVPPALGDRAGPLGAIMLGLKAMEITSSRP</sequence>
<dbReference type="Gene3D" id="3.30.420.40">
    <property type="match status" value="2"/>
</dbReference>
<keyword evidence="8" id="KW-1185">Reference proteome</keyword>
<dbReference type="EC" id="2.7.1.4" evidence="5"/>
<keyword evidence="4" id="KW-0460">Magnesium</keyword>
<reference evidence="7 8" key="1">
    <citation type="submission" date="2020-08" db="EMBL/GenBank/DDBJ databases">
        <title>Genomic Encyclopedia of Type Strains, Phase IV (KMG-IV): sequencing the most valuable type-strain genomes for metagenomic binning, comparative biology and taxonomic classification.</title>
        <authorList>
            <person name="Goeker M."/>
        </authorList>
    </citation>
    <scope>NUCLEOTIDE SEQUENCE [LARGE SCALE GENOMIC DNA]</scope>
    <source>
        <strain evidence="7 8">DSM 29348</strain>
    </source>
</reference>
<dbReference type="SUPFAM" id="SSF53067">
    <property type="entry name" value="Actin-like ATPase domain"/>
    <property type="match status" value="1"/>
</dbReference>
<dbReference type="PANTHER" id="PTHR42742:SF3">
    <property type="entry name" value="FRUCTOKINASE"/>
    <property type="match status" value="1"/>
</dbReference>
<organism evidence="7 8">
    <name type="scientific">Sphingobium fontiphilum</name>
    <dbReference type="NCBI Taxonomy" id="944425"/>
    <lineage>
        <taxon>Bacteria</taxon>
        <taxon>Pseudomonadati</taxon>
        <taxon>Pseudomonadota</taxon>
        <taxon>Alphaproteobacteria</taxon>
        <taxon>Sphingomonadales</taxon>
        <taxon>Sphingomonadaceae</taxon>
        <taxon>Sphingobium</taxon>
    </lineage>
</organism>
<comment type="cofactor">
    <cofactor evidence="1">
        <name>Mg(2+)</name>
        <dbReference type="ChEBI" id="CHEBI:18420"/>
    </cofactor>
</comment>
<dbReference type="RefSeq" id="WP_183955712.1">
    <property type="nucleotide sequence ID" value="NZ_JACIEB010000005.1"/>
</dbReference>
<proteinExistence type="predicted"/>
<evidence type="ECO:0000256" key="1">
    <source>
        <dbReference type="ARBA" id="ARBA00001946"/>
    </source>
</evidence>
<evidence type="ECO:0000313" key="7">
    <source>
        <dbReference type="EMBL" id="MBB3982641.1"/>
    </source>
</evidence>
<dbReference type="PROSITE" id="PS01125">
    <property type="entry name" value="ROK"/>
    <property type="match status" value="1"/>
</dbReference>
<dbReference type="InterPro" id="IPR043129">
    <property type="entry name" value="ATPase_NBD"/>
</dbReference>
<evidence type="ECO:0000256" key="3">
    <source>
        <dbReference type="ARBA" id="ARBA00022833"/>
    </source>
</evidence>
<dbReference type="AlphaFoldDB" id="A0A7W6DG46"/>
<comment type="catalytic activity">
    <reaction evidence="6">
        <text>D-fructose + ATP = D-fructose 6-phosphate + ADP + H(+)</text>
        <dbReference type="Rhea" id="RHEA:16125"/>
        <dbReference type="ChEBI" id="CHEBI:15378"/>
        <dbReference type="ChEBI" id="CHEBI:30616"/>
        <dbReference type="ChEBI" id="CHEBI:37721"/>
        <dbReference type="ChEBI" id="CHEBI:61527"/>
        <dbReference type="ChEBI" id="CHEBI:456216"/>
        <dbReference type="EC" id="2.7.1.4"/>
    </reaction>
</comment>
<dbReference type="GO" id="GO:0008865">
    <property type="term" value="F:fructokinase activity"/>
    <property type="evidence" value="ECO:0007669"/>
    <property type="project" value="UniProtKB-EC"/>
</dbReference>
<dbReference type="InterPro" id="IPR000600">
    <property type="entry name" value="ROK"/>
</dbReference>
<dbReference type="EMBL" id="JACIEB010000005">
    <property type="protein sequence ID" value="MBB3982641.1"/>
    <property type="molecule type" value="Genomic_DNA"/>
</dbReference>
<keyword evidence="2" id="KW-0479">Metal-binding</keyword>
<gene>
    <name evidence="7" type="ORF">GGR44_002307</name>
</gene>